<organism evidence="3">
    <name type="scientific">viral metagenome</name>
    <dbReference type="NCBI Taxonomy" id="1070528"/>
    <lineage>
        <taxon>unclassified sequences</taxon>
        <taxon>metagenomes</taxon>
        <taxon>organismal metagenomes</taxon>
    </lineage>
</organism>
<accession>A0A6C0D8Y8</accession>
<evidence type="ECO:0000259" key="2">
    <source>
        <dbReference type="PROSITE" id="PS50089"/>
    </source>
</evidence>
<feature type="domain" description="RING-type" evidence="2">
    <location>
        <begin position="128"/>
        <end position="174"/>
    </location>
</feature>
<feature type="coiled-coil region" evidence="1">
    <location>
        <begin position="70"/>
        <end position="97"/>
    </location>
</feature>
<sequence length="185" mass="22031">MSNPTPTGKTSQVVDIIYNKYSASFIVANNEHTELFQQKWRLLDSNYEENFEKFQRGETYDLNDDYFYLKKKYAVEVADYELKMKELTKISDKLEKHVFNLGASFIYECSTKRKINNIKRKMLEKNVCGICCENHELKHIITTCCNHHFGKYCLAKFIDYNFENYLEIICPMCRNDDITKLTKYK</sequence>
<dbReference type="InterPro" id="IPR001841">
    <property type="entry name" value="Znf_RING"/>
</dbReference>
<dbReference type="SUPFAM" id="SSF57850">
    <property type="entry name" value="RING/U-box"/>
    <property type="match status" value="1"/>
</dbReference>
<keyword evidence="1" id="KW-0175">Coiled coil</keyword>
<evidence type="ECO:0000256" key="1">
    <source>
        <dbReference type="SAM" id="Coils"/>
    </source>
</evidence>
<protein>
    <recommendedName>
        <fullName evidence="2">RING-type domain-containing protein</fullName>
    </recommendedName>
</protein>
<reference evidence="3" key="1">
    <citation type="journal article" date="2020" name="Nature">
        <title>Giant virus diversity and host interactions through global metagenomics.</title>
        <authorList>
            <person name="Schulz F."/>
            <person name="Roux S."/>
            <person name="Paez-Espino D."/>
            <person name="Jungbluth S."/>
            <person name="Walsh D.A."/>
            <person name="Denef V.J."/>
            <person name="McMahon K.D."/>
            <person name="Konstantinidis K.T."/>
            <person name="Eloe-Fadrosh E.A."/>
            <person name="Kyrpides N.C."/>
            <person name="Woyke T."/>
        </authorList>
    </citation>
    <scope>NUCLEOTIDE SEQUENCE</scope>
    <source>
        <strain evidence="3">GVMAG-M-3300023174-130</strain>
    </source>
</reference>
<dbReference type="PROSITE" id="PS50089">
    <property type="entry name" value="ZF_RING_2"/>
    <property type="match status" value="1"/>
</dbReference>
<dbReference type="InterPro" id="IPR013083">
    <property type="entry name" value="Znf_RING/FYVE/PHD"/>
</dbReference>
<proteinExistence type="predicted"/>
<evidence type="ECO:0000313" key="3">
    <source>
        <dbReference type="EMBL" id="QHT12913.1"/>
    </source>
</evidence>
<dbReference type="Gene3D" id="3.30.40.10">
    <property type="entry name" value="Zinc/RING finger domain, C3HC4 (zinc finger)"/>
    <property type="match status" value="1"/>
</dbReference>
<dbReference type="EMBL" id="MN739552">
    <property type="protein sequence ID" value="QHT12913.1"/>
    <property type="molecule type" value="Genomic_DNA"/>
</dbReference>
<name>A0A6C0D8Y8_9ZZZZ</name>
<dbReference type="AlphaFoldDB" id="A0A6C0D8Y8"/>